<dbReference type="EMBL" id="FNHL01000005">
    <property type="protein sequence ID" value="SDN08917.1"/>
    <property type="molecule type" value="Genomic_DNA"/>
</dbReference>
<sequence>MYWNEEEVKDYIRYPSEGSAEELASEIYFIAQNELDQDEVMAELVNELEENGYDYAPLRPYRSLEYYEVKTGEVRSTNKKQCVRYNEIMLHCINILTEYPFALVTHPDPDSWKIVTAADLNTRTAKEFLFTYYAETAKAVADLIKAEYSVEELQEVYEDVRPRGGAIGRWRNAVDENVNLHPVEFMSIADLKEVIRGNEDLLDQLGFSSKTQCKKAFDTVEKYRNKVMHGNRSVISSEGDVNALVESLEIACNIAVEAGGDGPGLDIPP</sequence>
<keyword evidence="2" id="KW-1185">Reference proteome</keyword>
<gene>
    <name evidence="1" type="ORF">SAMN04487949_3320</name>
</gene>
<organism evidence="1 2">
    <name type="scientific">Halogranum gelatinilyticum</name>
    <dbReference type="NCBI Taxonomy" id="660521"/>
    <lineage>
        <taxon>Archaea</taxon>
        <taxon>Methanobacteriati</taxon>
        <taxon>Methanobacteriota</taxon>
        <taxon>Stenosarchaea group</taxon>
        <taxon>Halobacteria</taxon>
        <taxon>Halobacteriales</taxon>
        <taxon>Haloferacaceae</taxon>
    </lineage>
</organism>
<proteinExistence type="predicted"/>
<reference evidence="2" key="1">
    <citation type="submission" date="2016-10" db="EMBL/GenBank/DDBJ databases">
        <authorList>
            <person name="Varghese N."/>
            <person name="Submissions S."/>
        </authorList>
    </citation>
    <scope>NUCLEOTIDE SEQUENCE [LARGE SCALE GENOMIC DNA]</scope>
    <source>
        <strain evidence="2">CGMCC 1.10119</strain>
    </source>
</reference>
<dbReference type="Proteomes" id="UP000199451">
    <property type="component" value="Unassembled WGS sequence"/>
</dbReference>
<dbReference type="OrthoDB" id="275736at2157"/>
<dbReference type="AlphaFoldDB" id="A0A1G9YIL8"/>
<dbReference type="STRING" id="660521.SAMN04487949_3320"/>
<protein>
    <submittedName>
        <fullName evidence="1">Uncharacterized protein</fullName>
    </submittedName>
</protein>
<evidence type="ECO:0000313" key="1">
    <source>
        <dbReference type="EMBL" id="SDN08917.1"/>
    </source>
</evidence>
<dbReference type="RefSeq" id="WP_089699255.1">
    <property type="nucleotide sequence ID" value="NZ_FNHL01000005.1"/>
</dbReference>
<evidence type="ECO:0000313" key="2">
    <source>
        <dbReference type="Proteomes" id="UP000199451"/>
    </source>
</evidence>
<name>A0A1G9YIL8_9EURY</name>
<accession>A0A1G9YIL8</accession>